<dbReference type="Pfam" id="PF05000">
    <property type="entry name" value="RNA_pol_Rpb1_4"/>
    <property type="match status" value="1"/>
</dbReference>
<dbReference type="Gene3D" id="1.10.357.120">
    <property type="match status" value="1"/>
</dbReference>
<dbReference type="Pfam" id="PF04983">
    <property type="entry name" value="RNA_pol_Rpb1_3"/>
    <property type="match status" value="1"/>
</dbReference>
<dbReference type="InterPro" id="IPR047107">
    <property type="entry name" value="DNA-dir_RNA_pol1_lsu_C"/>
</dbReference>
<dbReference type="FunFam" id="1.10.132.30:FF:000004">
    <property type="entry name" value="DNA-directed RNA polymerase subunit"/>
    <property type="match status" value="1"/>
</dbReference>
<keyword evidence="6" id="KW-0479">Metal-binding</keyword>
<feature type="compositionally biased region" description="Acidic residues" evidence="12">
    <location>
        <begin position="1231"/>
        <end position="1245"/>
    </location>
</feature>
<dbReference type="Gene3D" id="2.40.40.20">
    <property type="match status" value="1"/>
</dbReference>
<dbReference type="InterPro" id="IPR038120">
    <property type="entry name" value="Rpb1_funnel_sf"/>
</dbReference>
<dbReference type="FunFam" id="2.40.40.20:FF:000019">
    <property type="entry name" value="DNA-directed RNA polymerase II subunit RPB1"/>
    <property type="match status" value="1"/>
</dbReference>
<evidence type="ECO:0000256" key="5">
    <source>
        <dbReference type="ARBA" id="ARBA00022695"/>
    </source>
</evidence>
<dbReference type="GO" id="GO:0005736">
    <property type="term" value="C:RNA polymerase I complex"/>
    <property type="evidence" value="ECO:0007669"/>
    <property type="project" value="TreeGrafter"/>
</dbReference>
<dbReference type="FunFam" id="4.10.860.120:FF:000006">
    <property type="entry name" value="DNA-directed RNA polymerase subunit"/>
    <property type="match status" value="1"/>
</dbReference>
<dbReference type="InterPro" id="IPR045867">
    <property type="entry name" value="DNA-dir_RpoC_beta_prime"/>
</dbReference>
<reference evidence="14" key="1">
    <citation type="submission" date="2025-08" db="UniProtKB">
        <authorList>
            <consortium name="Ensembl"/>
        </authorList>
    </citation>
    <scope>IDENTIFICATION</scope>
</reference>
<evidence type="ECO:0000256" key="10">
    <source>
        <dbReference type="ARBA" id="ARBA00023242"/>
    </source>
</evidence>
<evidence type="ECO:0000256" key="4">
    <source>
        <dbReference type="ARBA" id="ARBA00022679"/>
    </source>
</evidence>
<dbReference type="SMART" id="SM00663">
    <property type="entry name" value="RPOLA_N"/>
    <property type="match status" value="1"/>
</dbReference>
<keyword evidence="10" id="KW-0539">Nucleus</keyword>
<dbReference type="CDD" id="cd01435">
    <property type="entry name" value="RNAP_I_RPA1_N"/>
    <property type="match status" value="1"/>
</dbReference>
<evidence type="ECO:0000313" key="14">
    <source>
        <dbReference type="Ensembl" id="ENSOSIP00000026304.1"/>
    </source>
</evidence>
<dbReference type="InterPro" id="IPR015699">
    <property type="entry name" value="DNA-dir_RNA_pol1_lsu_N"/>
</dbReference>
<keyword evidence="4 11" id="KW-0808">Transferase</keyword>
<dbReference type="InterPro" id="IPR007083">
    <property type="entry name" value="RNA_pol_Rpb1_4"/>
</dbReference>
<dbReference type="GeneTree" id="ENSGT00920000149138"/>
<keyword evidence="3 11" id="KW-0240">DNA-directed RNA polymerase</keyword>
<dbReference type="GO" id="GO:0003677">
    <property type="term" value="F:DNA binding"/>
    <property type="evidence" value="ECO:0007669"/>
    <property type="project" value="InterPro"/>
</dbReference>
<comment type="function">
    <text evidence="11">DNA-dependent RNA polymerase catalyzes the transcription of DNA into RNA using the four ribonucleoside triphosphates as substrates.</text>
</comment>
<comment type="similarity">
    <text evidence="2 11">Belongs to the RNA polymerase beta' chain family.</text>
</comment>
<dbReference type="Ensembl" id="ENSOSIT00000027733.1">
    <property type="protein sequence ID" value="ENSOSIP00000026304.1"/>
    <property type="gene ID" value="ENSOSIG00000013709.1"/>
</dbReference>
<dbReference type="Pfam" id="PF04998">
    <property type="entry name" value="RNA_pol_Rpb1_5"/>
    <property type="match status" value="1"/>
</dbReference>
<feature type="region of interest" description="Disordered" evidence="12">
    <location>
        <begin position="1231"/>
        <end position="1251"/>
    </location>
</feature>
<keyword evidence="9 11" id="KW-0804">Transcription</keyword>
<reference evidence="14" key="2">
    <citation type="submission" date="2025-09" db="UniProtKB">
        <authorList>
            <consortium name="Ensembl"/>
        </authorList>
    </citation>
    <scope>IDENTIFICATION</scope>
</reference>
<evidence type="ECO:0000259" key="13">
    <source>
        <dbReference type="SMART" id="SM00663"/>
    </source>
</evidence>
<feature type="domain" description="RNA polymerase N-terminal" evidence="13">
    <location>
        <begin position="248"/>
        <end position="584"/>
    </location>
</feature>
<dbReference type="SUPFAM" id="SSF64484">
    <property type="entry name" value="beta and beta-prime subunits of DNA dependent RNA-polymerase"/>
    <property type="match status" value="1"/>
</dbReference>
<evidence type="ECO:0000313" key="15">
    <source>
        <dbReference type="Proteomes" id="UP000694383"/>
    </source>
</evidence>
<evidence type="ECO:0000256" key="9">
    <source>
        <dbReference type="ARBA" id="ARBA00023163"/>
    </source>
</evidence>
<dbReference type="CDD" id="cd02735">
    <property type="entry name" value="RNAP_I_Rpa1_C"/>
    <property type="match status" value="1"/>
</dbReference>
<dbReference type="InterPro" id="IPR006592">
    <property type="entry name" value="RNA_pol_N"/>
</dbReference>
<dbReference type="Gene3D" id="4.10.860.120">
    <property type="entry name" value="RNA polymerase II, clamp domain"/>
    <property type="match status" value="1"/>
</dbReference>
<dbReference type="EC" id="2.7.7.6" evidence="11"/>
<organism evidence="14 15">
    <name type="scientific">Oryzias sinensis</name>
    <name type="common">Chinese medaka</name>
    <dbReference type="NCBI Taxonomy" id="183150"/>
    <lineage>
        <taxon>Eukaryota</taxon>
        <taxon>Metazoa</taxon>
        <taxon>Chordata</taxon>
        <taxon>Craniata</taxon>
        <taxon>Vertebrata</taxon>
        <taxon>Euteleostomi</taxon>
        <taxon>Actinopterygii</taxon>
        <taxon>Neopterygii</taxon>
        <taxon>Teleostei</taxon>
        <taxon>Neoteleostei</taxon>
        <taxon>Acanthomorphata</taxon>
        <taxon>Ovalentaria</taxon>
        <taxon>Atherinomorphae</taxon>
        <taxon>Beloniformes</taxon>
        <taxon>Adrianichthyidae</taxon>
        <taxon>Oryziinae</taxon>
        <taxon>Oryzias</taxon>
    </lineage>
</organism>
<dbReference type="InterPro" id="IPR007080">
    <property type="entry name" value="RNA_pol_Rpb1_1"/>
</dbReference>
<evidence type="ECO:0000256" key="7">
    <source>
        <dbReference type="ARBA" id="ARBA00022833"/>
    </source>
</evidence>
<dbReference type="InterPro" id="IPR000722">
    <property type="entry name" value="RNA_pol_asu"/>
</dbReference>
<keyword evidence="5 11" id="KW-0548">Nucleotidyltransferase</keyword>
<sequence length="1482" mass="166082">MMFGKDVPWRRLSGISFGMYSAEEIRKLSVKAITNPKFLDAVGNVAPNSLYDLALGPADLKEVCSTCCQDFNNCPGHFGHIELPLPVYNPLFFDKLYLLIRGSCLSCHMLTCPRAAIHLLLNQLKLVDHGAIREVYQIEHVLNQVGSLCSKSHILGTIGNLNCTKHVVEKKACLINDFWKIHMKTRKCPYCRSGRTLVRREHNSKLIITAPSGAQTNENTNGFFLSCLFPGLEETASPADGQRGFYPDLFFTELLVVPPCRFRPINRLGDQMFTNGQTVNMQAVMKDCEIIRKLLAVMAGEKNAEGEEAPDQMDPTFLSGITGLTLTDKLYNMWIRLQSHVNIVFDSDMDKLMTEKYPGVRQILEKKEGLFRKHMMGKRVDYAARSVICPDMYIETNEIGIPMVFATKLTYPQPVTPWNVKELRQAVLNGPNVHPGASMVINEDGRKTILSPTNFTQREAVAKQLLTPSLGPHKMSMKIVNRHIKNGDVLLLNRQPTLHRPSIQAHCARILPGEKVLRLHYANCKAYNADFDGDEMNAHFPQSELGRAEAYTLVSTNQQYLVPKDGKPLAGLIQDHMVSGTRMTIRGCFFTRDQYTELVFRGLTDKRGRVKLLPPAILKPQHLWTGKQVVSTLLLNVIPEKAVPLNLIGRSKIPSKAWIKLPPRTAPGYQPESMCDSQVRALEMHLHRNVGKRQPHQQLEVKIPISNLAVSFSPLGVEDILVKPGANKRRRKIIESSRNVGSQALQAAFNLPPGVDPADARSRWQDAHLNPDQRDFSTADHKFKEVANQVNNDINKVCMPVGLHTSFPDNNLQLMVQSGAKGSTVNTMQISCLLGQIELEGRRPPLMPSGKFLPCFQPYDPSPGAGGFVSGRFLTGIKPQEFFFHCMAGREGLVDTAVKTSRSGYLQRCIIKHLEGLVVQYDLTVRDSDGSVVQFLYGEDGLDIPKTPFLQPKQFPFIEDNFEVIRRTQSLDSVLARLDLQTANQHFAAIRRWKAKREMPSPRRGSLSQKKVLLPQRSPHLIQADIKSPPFIQLVGQWHSLDEAGRAKYLKRASRCPEPSLNLFRPDVCLGSVSESFHSITEKYLQNRSSAQSVDTNRFLRQLLHYKWQRSLCDPGEAVGLLAAQSIGEPSTQMTLNTFHFAGRGEMNVTLGIPRLREILMVASSNIKTPMMSIPVQHTKKALKKAKMLRRKLARVCLSEVRKTSSSFFCRQLLNTVVCVCLDDGEAEEDEKIVDDQENEGDADASDAKRKGKQEEEVGTCFFVLSSSSCVHVPQIFFFFSQVDLAFPVNKVHFDLTAIVSTVAQNAVVMETRGLTRCLLSESTSKSGAKETVLNTEGINMHEMFKYGEILDLNRLYSNEVHAMANTYGIEVALKVIEKEIKDVFAVYGIEVDPRHLSLVADYMCFEGVYKPLNRHAIRSNSSPLQQMTFETSYKFLKQATMLGSHDQLESPSACLVVGKVVKGGTGLFELKQPLQHIKSHS</sequence>
<dbReference type="InterPro" id="IPR007081">
    <property type="entry name" value="RNA_pol_Rpb1_5"/>
</dbReference>
<dbReference type="InterPro" id="IPR044893">
    <property type="entry name" value="RNA_pol_Rpb1_clamp_domain"/>
</dbReference>
<keyword evidence="15" id="KW-1185">Reference proteome</keyword>
<evidence type="ECO:0000256" key="3">
    <source>
        <dbReference type="ARBA" id="ARBA00022478"/>
    </source>
</evidence>
<accession>A0A8C7YEY1</accession>
<dbReference type="Gene3D" id="1.10.274.100">
    <property type="entry name" value="RNA polymerase Rpb1, domain 3"/>
    <property type="match status" value="1"/>
</dbReference>
<comment type="subcellular location">
    <subcellularLocation>
        <location evidence="1">Nucleus</location>
    </subcellularLocation>
</comment>
<name>A0A8C7YEY1_9TELE</name>
<dbReference type="Gene3D" id="3.30.1490.180">
    <property type="entry name" value="RNA polymerase ii"/>
    <property type="match status" value="1"/>
</dbReference>
<evidence type="ECO:0000256" key="11">
    <source>
        <dbReference type="RuleBase" id="RU004279"/>
    </source>
</evidence>
<evidence type="ECO:0000256" key="6">
    <source>
        <dbReference type="ARBA" id="ARBA00022723"/>
    </source>
</evidence>
<dbReference type="Gene3D" id="1.10.132.30">
    <property type="match status" value="1"/>
</dbReference>
<dbReference type="PANTHER" id="PTHR19376:SF11">
    <property type="entry name" value="DNA-DIRECTED RNA POLYMERASE I SUBUNIT RPA1"/>
    <property type="match status" value="1"/>
</dbReference>
<protein>
    <recommendedName>
        <fullName evidence="11">DNA-directed RNA polymerase subunit</fullName>
        <ecNumber evidence="11">2.7.7.6</ecNumber>
    </recommendedName>
</protein>
<dbReference type="GO" id="GO:0003899">
    <property type="term" value="F:DNA-directed RNA polymerase activity"/>
    <property type="evidence" value="ECO:0007669"/>
    <property type="project" value="UniProtKB-EC"/>
</dbReference>
<evidence type="ECO:0000256" key="2">
    <source>
        <dbReference type="ARBA" id="ARBA00006460"/>
    </source>
</evidence>
<dbReference type="PANTHER" id="PTHR19376">
    <property type="entry name" value="DNA-DIRECTED RNA POLYMERASE"/>
    <property type="match status" value="1"/>
</dbReference>
<dbReference type="Pfam" id="PF04997">
    <property type="entry name" value="RNA_pol_Rpb1_1"/>
    <property type="match status" value="1"/>
</dbReference>
<dbReference type="FunFam" id="3.30.1490.180:FF:000003">
    <property type="entry name" value="DNA-directed RNA polymerase subunit"/>
    <property type="match status" value="1"/>
</dbReference>
<keyword evidence="7" id="KW-0862">Zinc</keyword>
<dbReference type="Proteomes" id="UP000694383">
    <property type="component" value="Unplaced"/>
</dbReference>
<evidence type="ECO:0000256" key="8">
    <source>
        <dbReference type="ARBA" id="ARBA00022842"/>
    </source>
</evidence>
<comment type="catalytic activity">
    <reaction evidence="11">
        <text>RNA(n) + a ribonucleoside 5'-triphosphate = RNA(n+1) + diphosphate</text>
        <dbReference type="Rhea" id="RHEA:21248"/>
        <dbReference type="Rhea" id="RHEA-COMP:14527"/>
        <dbReference type="Rhea" id="RHEA-COMP:17342"/>
        <dbReference type="ChEBI" id="CHEBI:33019"/>
        <dbReference type="ChEBI" id="CHEBI:61557"/>
        <dbReference type="ChEBI" id="CHEBI:140395"/>
        <dbReference type="EC" id="2.7.7.6"/>
    </reaction>
</comment>
<dbReference type="GO" id="GO:0006351">
    <property type="term" value="P:DNA-templated transcription"/>
    <property type="evidence" value="ECO:0007669"/>
    <property type="project" value="InterPro"/>
</dbReference>
<dbReference type="Pfam" id="PF00623">
    <property type="entry name" value="RNA_pol_Rpb1_2"/>
    <property type="match status" value="1"/>
</dbReference>
<dbReference type="GO" id="GO:0046872">
    <property type="term" value="F:metal ion binding"/>
    <property type="evidence" value="ECO:0007669"/>
    <property type="project" value="UniProtKB-KW"/>
</dbReference>
<proteinExistence type="inferred from homology"/>
<keyword evidence="8" id="KW-0460">Magnesium</keyword>
<dbReference type="InterPro" id="IPR042102">
    <property type="entry name" value="RNA_pol_Rpb1_3_sf"/>
</dbReference>
<evidence type="ECO:0000256" key="12">
    <source>
        <dbReference type="SAM" id="MobiDB-lite"/>
    </source>
</evidence>
<dbReference type="InterPro" id="IPR007066">
    <property type="entry name" value="RNA_pol_Rpb1_3"/>
</dbReference>
<dbReference type="Gene3D" id="6.10.250.2940">
    <property type="match status" value="1"/>
</dbReference>
<evidence type="ECO:0000256" key="1">
    <source>
        <dbReference type="ARBA" id="ARBA00004123"/>
    </source>
</evidence>